<protein>
    <submittedName>
        <fullName evidence="1">(northern house mosquito) hypothetical protein</fullName>
    </submittedName>
</protein>
<accession>A0A8D8C749</accession>
<dbReference type="EMBL" id="HBUE01238179">
    <property type="protein sequence ID" value="CAG6548031.1"/>
    <property type="molecule type" value="Transcribed_RNA"/>
</dbReference>
<dbReference type="EMBL" id="HBUE01345140">
    <property type="protein sequence ID" value="CAG6600241.1"/>
    <property type="molecule type" value="Transcribed_RNA"/>
</dbReference>
<name>A0A8D8C749_CULPI</name>
<organism evidence="1">
    <name type="scientific">Culex pipiens</name>
    <name type="common">House mosquito</name>
    <dbReference type="NCBI Taxonomy" id="7175"/>
    <lineage>
        <taxon>Eukaryota</taxon>
        <taxon>Metazoa</taxon>
        <taxon>Ecdysozoa</taxon>
        <taxon>Arthropoda</taxon>
        <taxon>Hexapoda</taxon>
        <taxon>Insecta</taxon>
        <taxon>Pterygota</taxon>
        <taxon>Neoptera</taxon>
        <taxon>Endopterygota</taxon>
        <taxon>Diptera</taxon>
        <taxon>Nematocera</taxon>
        <taxon>Culicoidea</taxon>
        <taxon>Culicidae</taxon>
        <taxon>Culicinae</taxon>
        <taxon>Culicini</taxon>
        <taxon>Culex</taxon>
        <taxon>Culex</taxon>
    </lineage>
</organism>
<reference evidence="1" key="1">
    <citation type="submission" date="2021-05" db="EMBL/GenBank/DDBJ databases">
        <authorList>
            <person name="Alioto T."/>
            <person name="Alioto T."/>
            <person name="Gomez Garrido J."/>
        </authorList>
    </citation>
    <scope>NUCLEOTIDE SEQUENCE</scope>
</reference>
<sequence length="165" mass="17719">MLLGLREELPALVDRVLLDGAGDAEEQSGHEAGHHVALPGAVHATGRERTDHVVEGVILAAQPVGRVRSHGEGGSNPDERTGEVYVATKRRNDTLRFGNHQHLDGGPAQAGGHRVLVGGHHLPEQVGTLRAVVVVCFDQTHFAEILKKKAILRNFNAARTIKTSH</sequence>
<dbReference type="EMBL" id="HBUE01103812">
    <property type="protein sequence ID" value="CAG6486400.1"/>
    <property type="molecule type" value="Transcribed_RNA"/>
</dbReference>
<dbReference type="AlphaFoldDB" id="A0A8D8C749"/>
<evidence type="ECO:0000313" key="1">
    <source>
        <dbReference type="EMBL" id="CAG6486400.1"/>
    </source>
</evidence>
<proteinExistence type="predicted"/>